<dbReference type="Pfam" id="PF13041">
    <property type="entry name" value="PPR_2"/>
    <property type="match status" value="3"/>
</dbReference>
<evidence type="ECO:0008006" key="5">
    <source>
        <dbReference type="Google" id="ProtNLM"/>
    </source>
</evidence>
<protein>
    <recommendedName>
        <fullName evidence="5">Pentacotripeptide-repeat region of PRORP domain-containing protein</fullName>
    </recommendedName>
</protein>
<keyword evidence="4" id="KW-1185">Reference proteome</keyword>
<dbReference type="AlphaFoldDB" id="A0A2G5DUN1"/>
<dbReference type="GO" id="GO:0003723">
    <property type="term" value="F:RNA binding"/>
    <property type="evidence" value="ECO:0007669"/>
    <property type="project" value="InterPro"/>
</dbReference>
<feature type="repeat" description="PPR" evidence="2">
    <location>
        <begin position="367"/>
        <end position="397"/>
    </location>
</feature>
<gene>
    <name evidence="3" type="ORF">AQUCO_01400120v1</name>
</gene>
<dbReference type="GO" id="GO:0009451">
    <property type="term" value="P:RNA modification"/>
    <property type="evidence" value="ECO:0007669"/>
    <property type="project" value="InterPro"/>
</dbReference>
<sequence length="629" mass="70457">SIHSSLQTFTNQGDLRNAFKDFSIIQYYAISTDSLLISHPISSLLVCCTNLKSFSQGKQLHTQIIKLGFEQNLVLVPKLITFYSTFRHLGDAHVITESSNIVHSLPWNLLISGYVKNGFCGKAISAYKQMVGMGIRPDNFTYPSVLKACGDELELEFGMEIHRSIQTRELILHESMWKEAFELFERMRLANVQLNIITWNTIAGGYVQTGDCKGALGLISQMKYRGAYVDPVAIVIGLAACSRTGLFKLGREIHGYAIRSLYDLAESVRNALITMYSRCKDLRRSYFLFRSTEAKNLVTWNSMIGGYAQFDQYEEASFIFREMVASGFEPNYVTIASILPLCARVANLQHGKELHCYIVKREEFQEYLLPWNSLVDMYSKSGKISEAQGLFNSMKQKDEVTYTSLIAGLGMQGEGQAAIELFEEMNKHGVKPDHIAMVAVLSACSHSGLVSQGEILFEKMINVYKINPRMEHFACMADLFGRAGLLRRAVKLITEMPFSASPAMWATLIGACHIHGNTNIGEWAAEKLLEMKPENSGYYVLIANMYAAAGCWSKLAYVRKLMRDVGVRKAPGCTWIDVGNGFHPFVVEDTTNSYVLEIYQLLHGLSKLMKEAGYVASGDLSLGDESFEE</sequence>
<feature type="repeat" description="PPR" evidence="2">
    <location>
        <begin position="296"/>
        <end position="330"/>
    </location>
</feature>
<dbReference type="FunFam" id="1.25.40.10:FF:000627">
    <property type="entry name" value="Pentatricopeptide repeat-containing protein"/>
    <property type="match status" value="1"/>
</dbReference>
<evidence type="ECO:0000313" key="4">
    <source>
        <dbReference type="Proteomes" id="UP000230069"/>
    </source>
</evidence>
<feature type="repeat" description="PPR" evidence="2">
    <location>
        <begin position="103"/>
        <end position="137"/>
    </location>
</feature>
<dbReference type="PANTHER" id="PTHR47926:SF375">
    <property type="entry name" value="PENTATRICOPEPTIDE REPEAT-CONTAINING PROTEIN"/>
    <property type="match status" value="1"/>
</dbReference>
<name>A0A2G5DUN1_AQUCA</name>
<evidence type="ECO:0000256" key="1">
    <source>
        <dbReference type="ARBA" id="ARBA00022737"/>
    </source>
</evidence>
<proteinExistence type="predicted"/>
<dbReference type="InterPro" id="IPR011990">
    <property type="entry name" value="TPR-like_helical_dom_sf"/>
</dbReference>
<dbReference type="EMBL" id="KZ305031">
    <property type="protein sequence ID" value="PIA47211.1"/>
    <property type="molecule type" value="Genomic_DNA"/>
</dbReference>
<dbReference type="PROSITE" id="PS51375">
    <property type="entry name" value="PPR"/>
    <property type="match status" value="5"/>
</dbReference>
<evidence type="ECO:0000313" key="3">
    <source>
        <dbReference type="EMBL" id="PIA47211.1"/>
    </source>
</evidence>
<dbReference type="Pfam" id="PF20431">
    <property type="entry name" value="E_motif"/>
    <property type="match status" value="1"/>
</dbReference>
<keyword evidence="1" id="KW-0677">Repeat</keyword>
<feature type="repeat" description="PPR" evidence="2">
    <location>
        <begin position="195"/>
        <end position="229"/>
    </location>
</feature>
<feature type="repeat" description="PPR" evidence="2">
    <location>
        <begin position="398"/>
        <end position="432"/>
    </location>
</feature>
<dbReference type="FunFam" id="1.25.40.10:FF:000637">
    <property type="entry name" value="Pentatricopeptide repeat-containing protein"/>
    <property type="match status" value="1"/>
</dbReference>
<dbReference type="STRING" id="218851.A0A2G5DUN1"/>
<reference evidence="3 4" key="1">
    <citation type="submission" date="2017-09" db="EMBL/GenBank/DDBJ databases">
        <title>WGS assembly of Aquilegia coerulea Goldsmith.</title>
        <authorList>
            <person name="Hodges S."/>
            <person name="Kramer E."/>
            <person name="Nordborg M."/>
            <person name="Tomkins J."/>
            <person name="Borevitz J."/>
            <person name="Derieg N."/>
            <person name="Yan J."/>
            <person name="Mihaltcheva S."/>
            <person name="Hayes R.D."/>
            <person name="Rokhsar D."/>
        </authorList>
    </citation>
    <scope>NUCLEOTIDE SEQUENCE [LARGE SCALE GENOMIC DNA]</scope>
    <source>
        <strain evidence="4">cv. Goldsmith</strain>
    </source>
</reference>
<dbReference type="FunCoup" id="A0A2G5DUN1">
    <property type="interactions" value="1140"/>
</dbReference>
<accession>A0A2G5DUN1</accession>
<dbReference type="OrthoDB" id="185373at2759"/>
<dbReference type="Proteomes" id="UP000230069">
    <property type="component" value="Unassembled WGS sequence"/>
</dbReference>
<dbReference type="Gene3D" id="1.25.40.10">
    <property type="entry name" value="Tetratricopeptide repeat domain"/>
    <property type="match status" value="4"/>
</dbReference>
<evidence type="ECO:0000256" key="2">
    <source>
        <dbReference type="PROSITE-ProRule" id="PRU00708"/>
    </source>
</evidence>
<dbReference type="InParanoid" id="A0A2G5DUN1"/>
<dbReference type="InterPro" id="IPR002885">
    <property type="entry name" value="PPR_rpt"/>
</dbReference>
<dbReference type="NCBIfam" id="TIGR00756">
    <property type="entry name" value="PPR"/>
    <property type="match status" value="3"/>
</dbReference>
<dbReference type="Pfam" id="PF01535">
    <property type="entry name" value="PPR"/>
    <property type="match status" value="3"/>
</dbReference>
<organism evidence="3 4">
    <name type="scientific">Aquilegia coerulea</name>
    <name type="common">Rocky mountain columbine</name>
    <dbReference type="NCBI Taxonomy" id="218851"/>
    <lineage>
        <taxon>Eukaryota</taxon>
        <taxon>Viridiplantae</taxon>
        <taxon>Streptophyta</taxon>
        <taxon>Embryophyta</taxon>
        <taxon>Tracheophyta</taxon>
        <taxon>Spermatophyta</taxon>
        <taxon>Magnoliopsida</taxon>
        <taxon>Ranunculales</taxon>
        <taxon>Ranunculaceae</taxon>
        <taxon>Thalictroideae</taxon>
        <taxon>Aquilegia</taxon>
    </lineage>
</organism>
<dbReference type="InterPro" id="IPR046848">
    <property type="entry name" value="E_motif"/>
</dbReference>
<feature type="non-terminal residue" evidence="3">
    <location>
        <position position="1"/>
    </location>
</feature>
<dbReference type="PANTHER" id="PTHR47926">
    <property type="entry name" value="PENTATRICOPEPTIDE REPEAT-CONTAINING PROTEIN"/>
    <property type="match status" value="1"/>
</dbReference>
<dbReference type="InterPro" id="IPR046960">
    <property type="entry name" value="PPR_At4g14850-like_plant"/>
</dbReference>